<feature type="domain" description="DUF5655" evidence="1">
    <location>
        <begin position="76"/>
        <end position="182"/>
    </location>
</feature>
<dbReference type="Proteomes" id="UP001156140">
    <property type="component" value="Unassembled WGS sequence"/>
</dbReference>
<name>A0AA41QRF7_9HYPH</name>
<dbReference type="InterPro" id="IPR043714">
    <property type="entry name" value="DUF5655"/>
</dbReference>
<dbReference type="AlphaFoldDB" id="A0AA41QRF7"/>
<dbReference type="Pfam" id="PF18899">
    <property type="entry name" value="DUF5655"/>
    <property type="match status" value="1"/>
</dbReference>
<keyword evidence="3" id="KW-1185">Reference proteome</keyword>
<sequence>MSFQAYLDTIKEKTGKGPSDFIALARAKGFLEPGTKATQIVDWLKDEYDLGRGHAMAIVAILKDSQTPRGSVDERIEKLFSGSKAGWRETYEGLLNRLSSLGEIGTGPTDTYVSLLRGKKKFAILQPGAAHLDIGIKRKDEPATERFAEAGSWNAMVTHRVRVTDAREIDAEVMDWLKKAFEAAK</sequence>
<accession>A0AA41QRF7</accession>
<evidence type="ECO:0000313" key="3">
    <source>
        <dbReference type="Proteomes" id="UP001156140"/>
    </source>
</evidence>
<proteinExistence type="predicted"/>
<evidence type="ECO:0000259" key="1">
    <source>
        <dbReference type="Pfam" id="PF18899"/>
    </source>
</evidence>
<dbReference type="InterPro" id="IPR025629">
    <property type="entry name" value="DUF4287"/>
</dbReference>
<comment type="caution">
    <text evidence="2">The sequence shown here is derived from an EMBL/GenBank/DDBJ whole genome shotgun (WGS) entry which is preliminary data.</text>
</comment>
<dbReference type="Pfam" id="PF14117">
    <property type="entry name" value="DUF4287"/>
    <property type="match status" value="1"/>
</dbReference>
<gene>
    <name evidence="2" type="ORF">ML536_21075</name>
</gene>
<dbReference type="EMBL" id="JALAZD010000004">
    <property type="protein sequence ID" value="MCI0129335.1"/>
    <property type="molecule type" value="Genomic_DNA"/>
</dbReference>
<reference evidence="2" key="1">
    <citation type="submission" date="2022-03" db="EMBL/GenBank/DDBJ databases">
        <title>The complete genome sequence of a Methyloterrigena soli.</title>
        <authorList>
            <person name="Zi Z."/>
        </authorList>
    </citation>
    <scope>NUCLEOTIDE SEQUENCE</scope>
    <source>
        <strain evidence="2">M48</strain>
    </source>
</reference>
<evidence type="ECO:0000313" key="2">
    <source>
        <dbReference type="EMBL" id="MCI0129335.1"/>
    </source>
</evidence>
<protein>
    <submittedName>
        <fullName evidence="2">DUF4287 domain-containing protein</fullName>
    </submittedName>
</protein>
<organism evidence="2 3">
    <name type="scientific">Paradevosia shaoguanensis</name>
    <dbReference type="NCBI Taxonomy" id="1335043"/>
    <lineage>
        <taxon>Bacteria</taxon>
        <taxon>Pseudomonadati</taxon>
        <taxon>Pseudomonadota</taxon>
        <taxon>Alphaproteobacteria</taxon>
        <taxon>Hyphomicrobiales</taxon>
        <taxon>Devosiaceae</taxon>
        <taxon>Paradevosia</taxon>
    </lineage>
</organism>
<dbReference type="RefSeq" id="WP_281737247.1">
    <property type="nucleotide sequence ID" value="NZ_JAKETQ010000004.1"/>
</dbReference>